<evidence type="ECO:0000313" key="1">
    <source>
        <dbReference type="EMBL" id="TXD80041.1"/>
    </source>
</evidence>
<dbReference type="Proteomes" id="UP000321927">
    <property type="component" value="Unassembled WGS sequence"/>
</dbReference>
<name>A0ABY3HU79_9BACT</name>
<organism evidence="1 2">
    <name type="scientific">Algoriphagus ratkowskyi</name>
    <dbReference type="NCBI Taxonomy" id="57028"/>
    <lineage>
        <taxon>Bacteria</taxon>
        <taxon>Pseudomonadati</taxon>
        <taxon>Bacteroidota</taxon>
        <taxon>Cytophagia</taxon>
        <taxon>Cytophagales</taxon>
        <taxon>Cyclobacteriaceae</taxon>
        <taxon>Algoriphagus</taxon>
    </lineage>
</organism>
<gene>
    <name evidence="1" type="ORF">ESW18_00075</name>
</gene>
<keyword evidence="2" id="KW-1185">Reference proteome</keyword>
<protein>
    <submittedName>
        <fullName evidence="1">SOS response-associated peptidase</fullName>
    </submittedName>
</protein>
<dbReference type="Pfam" id="PF02586">
    <property type="entry name" value="SRAP"/>
    <property type="match status" value="1"/>
</dbReference>
<dbReference type="InterPro" id="IPR036590">
    <property type="entry name" value="SRAP-like"/>
</dbReference>
<dbReference type="EMBL" id="VORV01000001">
    <property type="protein sequence ID" value="TXD80041.1"/>
    <property type="molecule type" value="Genomic_DNA"/>
</dbReference>
<dbReference type="Gene3D" id="3.90.1680.10">
    <property type="entry name" value="SOS response associated peptidase-like"/>
    <property type="match status" value="1"/>
</dbReference>
<comment type="caution">
    <text evidence="1">The sequence shown here is derived from an EMBL/GenBank/DDBJ whole genome shotgun (WGS) entry which is preliminary data.</text>
</comment>
<dbReference type="InterPro" id="IPR003738">
    <property type="entry name" value="SRAP"/>
</dbReference>
<dbReference type="SUPFAM" id="SSF143081">
    <property type="entry name" value="BB1717-like"/>
    <property type="match status" value="1"/>
</dbReference>
<accession>A0ABY3HU79</accession>
<proteinExistence type="predicted"/>
<evidence type="ECO:0000313" key="2">
    <source>
        <dbReference type="Proteomes" id="UP000321927"/>
    </source>
</evidence>
<sequence length="56" mass="6240">MHLEGLSIFALAGIWEEWTDKETGEIKKTYSIITTEANSLMSQIHNTKKTNAVDSG</sequence>
<reference evidence="1 2" key="1">
    <citation type="submission" date="2019-08" db="EMBL/GenBank/DDBJ databases">
        <title>Genome of Algoriphagus ratkowskyi IC026.</title>
        <authorList>
            <person name="Bowman J.P."/>
        </authorList>
    </citation>
    <scope>NUCLEOTIDE SEQUENCE [LARGE SCALE GENOMIC DNA]</scope>
    <source>
        <strain evidence="1 2">IC026</strain>
    </source>
</reference>